<keyword evidence="2" id="KW-0812">Transmembrane</keyword>
<feature type="transmembrane region" description="Helical" evidence="2">
    <location>
        <begin position="80"/>
        <end position="97"/>
    </location>
</feature>
<dbReference type="Pfam" id="PF20153">
    <property type="entry name" value="DUF6535"/>
    <property type="match status" value="1"/>
</dbReference>
<comment type="caution">
    <text evidence="4">The sequence shown here is derived from an EMBL/GenBank/DDBJ whole genome shotgun (WGS) entry which is preliminary data.</text>
</comment>
<evidence type="ECO:0000256" key="2">
    <source>
        <dbReference type="SAM" id="Phobius"/>
    </source>
</evidence>
<feature type="transmembrane region" description="Helical" evidence="2">
    <location>
        <begin position="212"/>
        <end position="232"/>
    </location>
</feature>
<feature type="domain" description="DUF6535" evidence="3">
    <location>
        <begin position="56"/>
        <end position="233"/>
    </location>
</feature>
<dbReference type="OrthoDB" id="3269725at2759"/>
<feature type="transmembrane region" description="Helical" evidence="2">
    <location>
        <begin position="151"/>
        <end position="170"/>
    </location>
</feature>
<dbReference type="Proteomes" id="UP000292702">
    <property type="component" value="Unassembled WGS sequence"/>
</dbReference>
<evidence type="ECO:0000313" key="5">
    <source>
        <dbReference type="Proteomes" id="UP000292702"/>
    </source>
</evidence>
<feature type="region of interest" description="Disordered" evidence="1">
    <location>
        <begin position="1"/>
        <end position="53"/>
    </location>
</feature>
<feature type="transmembrane region" description="Helical" evidence="2">
    <location>
        <begin position="277"/>
        <end position="303"/>
    </location>
</feature>
<evidence type="ECO:0000256" key="1">
    <source>
        <dbReference type="SAM" id="MobiDB-lite"/>
    </source>
</evidence>
<keyword evidence="5" id="KW-1185">Reference proteome</keyword>
<keyword evidence="2" id="KW-1133">Transmembrane helix</keyword>
<name>A0A4R0RE98_9APHY</name>
<feature type="region of interest" description="Disordered" evidence="1">
    <location>
        <begin position="746"/>
        <end position="784"/>
    </location>
</feature>
<evidence type="ECO:0000259" key="3">
    <source>
        <dbReference type="Pfam" id="PF20153"/>
    </source>
</evidence>
<accession>A0A4R0RE98</accession>
<dbReference type="EMBL" id="RWJN01000413">
    <property type="protein sequence ID" value="TCD61978.1"/>
    <property type="molecule type" value="Genomic_DNA"/>
</dbReference>
<gene>
    <name evidence="4" type="ORF">EIP91_007642</name>
</gene>
<dbReference type="InterPro" id="IPR045338">
    <property type="entry name" value="DUF6535"/>
</dbReference>
<evidence type="ECO:0000313" key="4">
    <source>
        <dbReference type="EMBL" id="TCD61978.1"/>
    </source>
</evidence>
<dbReference type="AlphaFoldDB" id="A0A4R0RE98"/>
<protein>
    <recommendedName>
        <fullName evidence="3">DUF6535 domain-containing protein</fullName>
    </recommendedName>
</protein>
<dbReference type="STRING" id="92696.A0A4R0RE98"/>
<sequence length="784" mass="85950">MSSQSRHPHDAHPASNGQGTGQRAENAEEDLEAKQPSSDREPGRRTPSRGGHDQIWSLYNAEAATWDNSLAVRLRENTEGLLIFAGLFSATVTAFLIESYKYLLPDSGDAAATYLLQISQQIASLGNMSAPGTPAQHLPFEPTPSTIRVNILWMLSLIVSLGCALCATLVQTWASRYARLIQSPATEYAQAQRRAYLFEGMNKSRLYDWVEFLPALLHISLFLFFAGLVEFLMPINDAVGRATLGIVLVIAAAYLLATLYNLVAWNSPFRTPLSSGFYWTFVGGAQVYKHCVAFALNVVATFFPCQQASHIGHTFRRKVDSTLHKIGRDWQHRSGRTIETHYMALRWLLLRTMNVDQMVRVLEGLEAYLTSGSSPDGVQVVLRLGLRTPSLPGLGVRIGRLLQSSTPNQPMTSPFGNGEQGCADLCTRILWYIFTNTTTSQRLGGPYWTVWASRHTLLALRRLCMSPTPVSDNSAVVARCASMVILHRALTDVAHKMDIGELEIHAPSAFRVPDIVWAVGNELMWRYKKELHEIEVIRLLLPYGFEAEMVSGPAPTQVRMSNAEHGSRRVQKILVTIGESPQFSQVTPGSKLLNEGCLIGLTELLLFTNNIPGVASSDDNLDHSHFLSKTLGGIALGWSGSGTSIGSQKAFVNAVGQVTSTFNAHPSPCVLISPRKTFVKDIIRYLRPVVGTLDAPECAVRANGYLDTLANYLNTLSTSVSPASPRSPPGDLALPPRRTLFGKMSLLSGRGTDAPLPDPYVGLGSRDEEDEAKDEAQVNILQDP</sequence>
<organism evidence="4 5">
    <name type="scientific">Steccherinum ochraceum</name>
    <dbReference type="NCBI Taxonomy" id="92696"/>
    <lineage>
        <taxon>Eukaryota</taxon>
        <taxon>Fungi</taxon>
        <taxon>Dikarya</taxon>
        <taxon>Basidiomycota</taxon>
        <taxon>Agaricomycotina</taxon>
        <taxon>Agaricomycetes</taxon>
        <taxon>Polyporales</taxon>
        <taxon>Steccherinaceae</taxon>
        <taxon>Steccherinum</taxon>
    </lineage>
</organism>
<keyword evidence="2" id="KW-0472">Membrane</keyword>
<reference evidence="4 5" key="1">
    <citation type="submission" date="2018-11" db="EMBL/GenBank/DDBJ databases">
        <title>Genome assembly of Steccherinum ochraceum LE-BIN_3174, the white-rot fungus of the Steccherinaceae family (The Residual Polyporoid clade, Polyporales, Basidiomycota).</title>
        <authorList>
            <person name="Fedorova T.V."/>
            <person name="Glazunova O.A."/>
            <person name="Landesman E.O."/>
            <person name="Moiseenko K.V."/>
            <person name="Psurtseva N.V."/>
            <person name="Savinova O.S."/>
            <person name="Shakhova N.V."/>
            <person name="Tyazhelova T.V."/>
            <person name="Vasina D.V."/>
        </authorList>
    </citation>
    <scope>NUCLEOTIDE SEQUENCE [LARGE SCALE GENOMIC DNA]</scope>
    <source>
        <strain evidence="4 5">LE-BIN_3174</strain>
    </source>
</reference>
<feature type="transmembrane region" description="Helical" evidence="2">
    <location>
        <begin position="244"/>
        <end position="265"/>
    </location>
</feature>
<proteinExistence type="predicted"/>